<proteinExistence type="predicted"/>
<feature type="region of interest" description="Disordered" evidence="1">
    <location>
        <begin position="287"/>
        <end position="309"/>
    </location>
</feature>
<evidence type="ECO:0000313" key="2">
    <source>
        <dbReference type="EMBL" id="KAJ7336782.1"/>
    </source>
</evidence>
<evidence type="ECO:0000313" key="3">
    <source>
        <dbReference type="Proteomes" id="UP001218218"/>
    </source>
</evidence>
<reference evidence="2" key="1">
    <citation type="submission" date="2023-03" db="EMBL/GenBank/DDBJ databases">
        <title>Massive genome expansion in bonnet fungi (Mycena s.s.) driven by repeated elements and novel gene families across ecological guilds.</title>
        <authorList>
            <consortium name="Lawrence Berkeley National Laboratory"/>
            <person name="Harder C.B."/>
            <person name="Miyauchi S."/>
            <person name="Viragh M."/>
            <person name="Kuo A."/>
            <person name="Thoen E."/>
            <person name="Andreopoulos B."/>
            <person name="Lu D."/>
            <person name="Skrede I."/>
            <person name="Drula E."/>
            <person name="Henrissat B."/>
            <person name="Morin E."/>
            <person name="Kohler A."/>
            <person name="Barry K."/>
            <person name="LaButti K."/>
            <person name="Morin E."/>
            <person name="Salamov A."/>
            <person name="Lipzen A."/>
            <person name="Mereny Z."/>
            <person name="Hegedus B."/>
            <person name="Baldrian P."/>
            <person name="Stursova M."/>
            <person name="Weitz H."/>
            <person name="Taylor A."/>
            <person name="Grigoriev I.V."/>
            <person name="Nagy L.G."/>
            <person name="Martin F."/>
            <person name="Kauserud H."/>
        </authorList>
    </citation>
    <scope>NUCLEOTIDE SEQUENCE</scope>
    <source>
        <strain evidence="2">CBHHK002</strain>
    </source>
</reference>
<evidence type="ECO:0000256" key="1">
    <source>
        <dbReference type="SAM" id="MobiDB-lite"/>
    </source>
</evidence>
<comment type="caution">
    <text evidence="2">The sequence shown here is derived from an EMBL/GenBank/DDBJ whole genome shotgun (WGS) entry which is preliminary data.</text>
</comment>
<sequence length="309" mass="33355">MGAYKSLARGHIRGQDLPITHLLTTTTSRSTPRASLQTAPLLLRVSLWSSGHPIPHFILFPPDRCIIVRTQCNPDGETLKTGREFLVLGFSESARLLPRYRVRHHGYPAALNASRYTFSQALELERASTSTPRGRTQPQAHKYGTPLDATERRARSHAALILLRIPAILCGVRSARAVHRTLVEDTARTSPQRGGALLWGWRGDRRCAGGRARCCGTAAVFARSATGRYPKTPSEHDGGGGGAGAWRIQQSTILVVRSGRYRAGAAWEPWDGTNGESGGVVSGAWVLRTGDSRGPTPEPEGVASSLANA</sequence>
<protein>
    <submittedName>
        <fullName evidence="2">Uncharacterized protein</fullName>
    </submittedName>
</protein>
<name>A0AAD6ZS59_9AGAR</name>
<keyword evidence="3" id="KW-1185">Reference proteome</keyword>
<accession>A0AAD6ZS59</accession>
<dbReference type="EMBL" id="JARIHO010000030">
    <property type="protein sequence ID" value="KAJ7336782.1"/>
    <property type="molecule type" value="Genomic_DNA"/>
</dbReference>
<dbReference type="AlphaFoldDB" id="A0AAD6ZS59"/>
<gene>
    <name evidence="2" type="ORF">DFH08DRAFT_813101</name>
</gene>
<dbReference type="Proteomes" id="UP001218218">
    <property type="component" value="Unassembled WGS sequence"/>
</dbReference>
<organism evidence="2 3">
    <name type="scientific">Mycena albidolilacea</name>
    <dbReference type="NCBI Taxonomy" id="1033008"/>
    <lineage>
        <taxon>Eukaryota</taxon>
        <taxon>Fungi</taxon>
        <taxon>Dikarya</taxon>
        <taxon>Basidiomycota</taxon>
        <taxon>Agaricomycotina</taxon>
        <taxon>Agaricomycetes</taxon>
        <taxon>Agaricomycetidae</taxon>
        <taxon>Agaricales</taxon>
        <taxon>Marasmiineae</taxon>
        <taxon>Mycenaceae</taxon>
        <taxon>Mycena</taxon>
    </lineage>
</organism>